<protein>
    <submittedName>
        <fullName evidence="2">Uncharacterized protein</fullName>
    </submittedName>
</protein>
<accession>T0GCH1</accession>
<evidence type="ECO:0000256" key="1">
    <source>
        <dbReference type="SAM" id="Phobius"/>
    </source>
</evidence>
<keyword evidence="1" id="KW-0812">Transmembrane</keyword>
<feature type="transmembrane region" description="Helical" evidence="1">
    <location>
        <begin position="21"/>
        <end position="42"/>
    </location>
</feature>
<organism evidence="2 3">
    <name type="scientific">Leptospira broomii serovar Hurstbridge str. 5399</name>
    <dbReference type="NCBI Taxonomy" id="1049789"/>
    <lineage>
        <taxon>Bacteria</taxon>
        <taxon>Pseudomonadati</taxon>
        <taxon>Spirochaetota</taxon>
        <taxon>Spirochaetia</taxon>
        <taxon>Leptospirales</taxon>
        <taxon>Leptospiraceae</taxon>
        <taxon>Leptospira</taxon>
    </lineage>
</organism>
<keyword evidence="1" id="KW-1133">Transmembrane helix</keyword>
<dbReference type="AlphaFoldDB" id="T0GCH1"/>
<evidence type="ECO:0000313" key="3">
    <source>
        <dbReference type="Proteomes" id="UP000015454"/>
    </source>
</evidence>
<keyword evidence="1" id="KW-0472">Membrane</keyword>
<reference evidence="2" key="1">
    <citation type="submission" date="2013-05" db="EMBL/GenBank/DDBJ databases">
        <authorList>
            <person name="Harkins D.M."/>
            <person name="Durkin A.S."/>
            <person name="Brinkac L.M."/>
            <person name="Haft D.H."/>
            <person name="Selengut J.D."/>
            <person name="Sanka R."/>
            <person name="DePew J."/>
            <person name="Purushe J."/>
            <person name="Hartskeerl R.A."/>
            <person name="Ahmed A."/>
            <person name="van der Linden H."/>
            <person name="Goris M.G.A."/>
            <person name="Vinetz J.M."/>
            <person name="Sutton G.G."/>
            <person name="Nierman W.C."/>
            <person name="Fouts D.E."/>
        </authorList>
    </citation>
    <scope>NUCLEOTIDE SEQUENCE [LARGE SCALE GENOMIC DNA]</scope>
    <source>
        <strain evidence="2">5399</strain>
    </source>
</reference>
<comment type="caution">
    <text evidence="2">The sequence shown here is derived from an EMBL/GenBank/DDBJ whole genome shotgun (WGS) entry which is preliminary data.</text>
</comment>
<keyword evidence="3" id="KW-1185">Reference proteome</keyword>
<dbReference type="STRING" id="1049789.LEP1GSC050_2804"/>
<dbReference type="Proteomes" id="UP000015454">
    <property type="component" value="Unassembled WGS sequence"/>
</dbReference>
<feature type="transmembrane region" description="Helical" evidence="1">
    <location>
        <begin position="62"/>
        <end position="83"/>
    </location>
</feature>
<gene>
    <name evidence="2" type="ORF">LEP1GSC050_2804</name>
</gene>
<dbReference type="EMBL" id="AHMO02000008">
    <property type="protein sequence ID" value="EQA44524.1"/>
    <property type="molecule type" value="Genomic_DNA"/>
</dbReference>
<sequence length="259" mass="29574">MPEKVLPFLDRFKHPVFKNSSFFFLTINFDVLYPLLVSTIYPKYYEPMLEVENVIKTIEDHYYARAILPIILGFLIAAILPVIDAGYRLLGAYVDRKRENLVTKEEEKIYLRKIDLLNSKLNSLIGFIEVPSERSIFKKISDDSHLYLFPCDQSLTEATWVKYDSNKRKIYPASKGDPNVLGVVLKVINREVALVLKSGIINDPSLLRIKENGVYNITENGGLEKADQSQSILIEKSNDIVTVQGIADLTVANFLDREK</sequence>
<proteinExistence type="predicted"/>
<evidence type="ECO:0000313" key="2">
    <source>
        <dbReference type="EMBL" id="EQA44524.1"/>
    </source>
</evidence>
<dbReference type="RefSeq" id="WP_010571004.1">
    <property type="nucleotide sequence ID" value="NZ_AHMO02000008.1"/>
</dbReference>
<name>T0GCH1_9LEPT</name>